<reference evidence="2 3" key="1">
    <citation type="submission" date="2020-02" db="EMBL/GenBank/DDBJ databases">
        <authorList>
            <person name="Hogendoorn C."/>
        </authorList>
    </citation>
    <scope>NUCLEOTIDE SEQUENCE [LARGE SCALE GENOMIC DNA]</scope>
    <source>
        <strain evidence="2">R501</strain>
    </source>
</reference>
<dbReference type="Pfam" id="PF00581">
    <property type="entry name" value="Rhodanese"/>
    <property type="match status" value="1"/>
</dbReference>
<sequence>MAHEIKVAELKAALAERLPLQVVDVRLEQEGGAIPGAVHVPLTEVDTYAWPWPRDTIVVVYCQWGREASRYAAEVLEEAGYTDVRLLTGGFQAWELG</sequence>
<feature type="domain" description="Rhodanese" evidence="1">
    <location>
        <begin position="20"/>
        <end position="96"/>
    </location>
</feature>
<dbReference type="Proteomes" id="UP000503399">
    <property type="component" value="Chromosome"/>
</dbReference>
<name>A0A6F8ZDX8_9FIRM</name>
<evidence type="ECO:0000313" key="3">
    <source>
        <dbReference type="Proteomes" id="UP000503399"/>
    </source>
</evidence>
<dbReference type="InterPro" id="IPR001763">
    <property type="entry name" value="Rhodanese-like_dom"/>
</dbReference>
<dbReference type="InterPro" id="IPR036873">
    <property type="entry name" value="Rhodanese-like_dom_sf"/>
</dbReference>
<accession>A0A6F8ZDX8</accession>
<keyword evidence="3" id="KW-1185">Reference proteome</keyword>
<gene>
    <name evidence="2" type="ORF">R50_0625</name>
</gene>
<dbReference type="KEGG" id="hfv:R50_0625"/>
<organism evidence="2 3">
    <name type="scientific">Candidatus Hydrogenisulfobacillus filiaventi</name>
    <dbReference type="NCBI Taxonomy" id="2707344"/>
    <lineage>
        <taxon>Bacteria</taxon>
        <taxon>Bacillati</taxon>
        <taxon>Bacillota</taxon>
        <taxon>Clostridia</taxon>
        <taxon>Eubacteriales</taxon>
        <taxon>Clostridiales Family XVII. Incertae Sedis</taxon>
        <taxon>Candidatus Hydrogenisulfobacillus</taxon>
    </lineage>
</organism>
<dbReference type="Gene3D" id="3.40.250.10">
    <property type="entry name" value="Rhodanese-like domain"/>
    <property type="match status" value="1"/>
</dbReference>
<dbReference type="PANTHER" id="PTHR43031">
    <property type="entry name" value="FAD-DEPENDENT OXIDOREDUCTASE"/>
    <property type="match status" value="1"/>
</dbReference>
<dbReference type="EMBL" id="LR778114">
    <property type="protein sequence ID" value="CAB1128131.1"/>
    <property type="molecule type" value="Genomic_DNA"/>
</dbReference>
<dbReference type="AlphaFoldDB" id="A0A6F8ZDX8"/>
<dbReference type="CDD" id="cd00158">
    <property type="entry name" value="RHOD"/>
    <property type="match status" value="1"/>
</dbReference>
<dbReference type="SMART" id="SM00450">
    <property type="entry name" value="RHOD"/>
    <property type="match status" value="1"/>
</dbReference>
<dbReference type="PANTHER" id="PTHR43031:SF1">
    <property type="entry name" value="PYRIDINE NUCLEOTIDE-DISULPHIDE OXIDOREDUCTASE"/>
    <property type="match status" value="1"/>
</dbReference>
<dbReference type="PROSITE" id="PS50206">
    <property type="entry name" value="RHODANESE_3"/>
    <property type="match status" value="1"/>
</dbReference>
<proteinExistence type="predicted"/>
<protein>
    <submittedName>
        <fullName evidence="2">Rhodanese-like domain-containing protein</fullName>
    </submittedName>
</protein>
<dbReference type="InterPro" id="IPR050229">
    <property type="entry name" value="GlpE_sulfurtransferase"/>
</dbReference>
<evidence type="ECO:0000313" key="2">
    <source>
        <dbReference type="EMBL" id="CAB1128131.1"/>
    </source>
</evidence>
<dbReference type="SUPFAM" id="SSF52821">
    <property type="entry name" value="Rhodanese/Cell cycle control phosphatase"/>
    <property type="match status" value="1"/>
</dbReference>
<evidence type="ECO:0000259" key="1">
    <source>
        <dbReference type="PROSITE" id="PS50206"/>
    </source>
</evidence>